<comment type="caution">
    <text evidence="2">The sequence shown here is derived from an EMBL/GenBank/DDBJ whole genome shotgun (WGS) entry which is preliminary data.</text>
</comment>
<keyword evidence="3" id="KW-1185">Reference proteome</keyword>
<feature type="domain" description="Nudix hydrolase" evidence="1">
    <location>
        <begin position="33"/>
        <end position="162"/>
    </location>
</feature>
<evidence type="ECO:0000313" key="2">
    <source>
        <dbReference type="EMBL" id="GIF24763.1"/>
    </source>
</evidence>
<proteinExistence type="predicted"/>
<dbReference type="InterPro" id="IPR015797">
    <property type="entry name" value="NUDIX_hydrolase-like_dom_sf"/>
</dbReference>
<dbReference type="Pfam" id="PF00293">
    <property type="entry name" value="NUDIX"/>
    <property type="match status" value="1"/>
</dbReference>
<sequence length="177" mass="19229">MPAPAPTAAVDIVDERNEPIGTAQRGEVLPQGLNFRTVHVIASDQRDEVLLQRLSASRDRHACMWGSSVAGYLHAGETYEAAADRRLQEELGVRATLTFVGVTPMTDEHSTKFIGVFLASIPREKPSIQDPEHVGSLRWLPLGRLLKLIKSEPESFTPTLIHVISFVASAGVGPAGR</sequence>
<dbReference type="PANTHER" id="PTHR10885">
    <property type="entry name" value="ISOPENTENYL-DIPHOSPHATE DELTA-ISOMERASE"/>
    <property type="match status" value="1"/>
</dbReference>
<organism evidence="2 3">
    <name type="scientific">Paractinoplanes tereljensis</name>
    <dbReference type="NCBI Taxonomy" id="571912"/>
    <lineage>
        <taxon>Bacteria</taxon>
        <taxon>Bacillati</taxon>
        <taxon>Actinomycetota</taxon>
        <taxon>Actinomycetes</taxon>
        <taxon>Micromonosporales</taxon>
        <taxon>Micromonosporaceae</taxon>
        <taxon>Paractinoplanes</taxon>
    </lineage>
</organism>
<dbReference type="Gene3D" id="3.90.79.10">
    <property type="entry name" value="Nucleoside Triphosphate Pyrophosphohydrolase"/>
    <property type="match status" value="1"/>
</dbReference>
<dbReference type="CDD" id="cd04692">
    <property type="entry name" value="NUDIX_Hydrolase"/>
    <property type="match status" value="1"/>
</dbReference>
<accession>A0A919NUU8</accession>
<dbReference type="GO" id="GO:0003824">
    <property type="term" value="F:catalytic activity"/>
    <property type="evidence" value="ECO:0007669"/>
    <property type="project" value="UniProtKB-ARBA"/>
</dbReference>
<dbReference type="AlphaFoldDB" id="A0A919NUU8"/>
<reference evidence="2" key="1">
    <citation type="submission" date="2021-01" db="EMBL/GenBank/DDBJ databases">
        <title>Whole genome shotgun sequence of Actinoplanes tereljensis NBRC 105297.</title>
        <authorList>
            <person name="Komaki H."/>
            <person name="Tamura T."/>
        </authorList>
    </citation>
    <scope>NUCLEOTIDE SEQUENCE</scope>
    <source>
        <strain evidence="2">NBRC 105297</strain>
    </source>
</reference>
<dbReference type="Proteomes" id="UP000623608">
    <property type="component" value="Unassembled WGS sequence"/>
</dbReference>
<dbReference type="RefSeq" id="WP_203812621.1">
    <property type="nucleotide sequence ID" value="NZ_BOMY01000048.1"/>
</dbReference>
<gene>
    <name evidence="2" type="ORF">Ate02nite_74930</name>
</gene>
<dbReference type="SUPFAM" id="SSF55811">
    <property type="entry name" value="Nudix"/>
    <property type="match status" value="1"/>
</dbReference>
<dbReference type="PROSITE" id="PS51462">
    <property type="entry name" value="NUDIX"/>
    <property type="match status" value="1"/>
</dbReference>
<dbReference type="EMBL" id="BOMY01000048">
    <property type="protein sequence ID" value="GIF24763.1"/>
    <property type="molecule type" value="Genomic_DNA"/>
</dbReference>
<evidence type="ECO:0000259" key="1">
    <source>
        <dbReference type="PROSITE" id="PS51462"/>
    </source>
</evidence>
<dbReference type="PANTHER" id="PTHR10885:SF0">
    <property type="entry name" value="ISOPENTENYL-DIPHOSPHATE DELTA-ISOMERASE"/>
    <property type="match status" value="1"/>
</dbReference>
<name>A0A919NUU8_9ACTN</name>
<protein>
    <recommendedName>
        <fullName evidence="1">Nudix hydrolase domain-containing protein</fullName>
    </recommendedName>
</protein>
<evidence type="ECO:0000313" key="3">
    <source>
        <dbReference type="Proteomes" id="UP000623608"/>
    </source>
</evidence>
<dbReference type="InterPro" id="IPR000086">
    <property type="entry name" value="NUDIX_hydrolase_dom"/>
</dbReference>